<dbReference type="PANTHER" id="PTHR23150">
    <property type="entry name" value="SULFATASE MODIFYING FACTOR 1, 2"/>
    <property type="match status" value="1"/>
</dbReference>
<accession>A0A3B1CE48</accession>
<dbReference type="InterPro" id="IPR005532">
    <property type="entry name" value="SUMF_dom"/>
</dbReference>
<protein>
    <submittedName>
        <fullName evidence="2">Serine/threonine kinase</fullName>
    </submittedName>
</protein>
<dbReference type="EMBL" id="UOGD01000218">
    <property type="protein sequence ID" value="VAX22218.1"/>
    <property type="molecule type" value="Genomic_DNA"/>
</dbReference>
<sequence length="424" mass="48015">MIKNYIIFLVLLSSITILAQNISQMRVIGKGQYLPNELIDKNITDTKGKACAGLIIQTDLTELSYNSKNGIVKIKPASGKTFLYLSPDESVVEVYKMGFAPLKIILNNYGIKLKSGAVWKVIVSEKSNNNYLPVKINILPIDAVLFIDNKKKDNSLVYHLGSGEHKIVIQKNGYKVLLDTINVTDENMSFVYELKRSDDSSNATIQDNNNEMIFVEGGNFEMGNDDFEPVHLITVNDFFISKYEVTFDEYDRFCEATGRNKSFDYGWGRGNHPVINVTWNDAKAYCKWVGGRLPTEAEWEYAAKGGKKSKGYTFSGSDNINDVAWYSDNSNNRTKSVGKKQPNELGIYDMSGNVWEWCNDWYDDSYYSESPSIDPRGPDEGNFRILRGGSWYDPNYACRTAYRYASKPSKSNNIIGFRVVTEVK</sequence>
<name>A0A3B1CE48_9ZZZZ</name>
<organism evidence="2">
    <name type="scientific">hydrothermal vent metagenome</name>
    <dbReference type="NCBI Taxonomy" id="652676"/>
    <lineage>
        <taxon>unclassified sequences</taxon>
        <taxon>metagenomes</taxon>
        <taxon>ecological metagenomes</taxon>
    </lineage>
</organism>
<dbReference type="SUPFAM" id="SSF56436">
    <property type="entry name" value="C-type lectin-like"/>
    <property type="match status" value="1"/>
</dbReference>
<keyword evidence="2" id="KW-0418">Kinase</keyword>
<dbReference type="GO" id="GO:0120147">
    <property type="term" value="F:formylglycine-generating oxidase activity"/>
    <property type="evidence" value="ECO:0007669"/>
    <property type="project" value="TreeGrafter"/>
</dbReference>
<dbReference type="InterPro" id="IPR051043">
    <property type="entry name" value="Sulfatase_Mod_Factor_Kinase"/>
</dbReference>
<dbReference type="GO" id="GO:0016301">
    <property type="term" value="F:kinase activity"/>
    <property type="evidence" value="ECO:0007669"/>
    <property type="project" value="UniProtKB-KW"/>
</dbReference>
<dbReference type="InterPro" id="IPR016187">
    <property type="entry name" value="CTDL_fold"/>
</dbReference>
<dbReference type="InterPro" id="IPR042095">
    <property type="entry name" value="SUMF_sf"/>
</dbReference>
<evidence type="ECO:0000313" key="2">
    <source>
        <dbReference type="EMBL" id="VAX22218.1"/>
    </source>
</evidence>
<gene>
    <name evidence="2" type="ORF">MNBD_IGNAVI01-2545</name>
</gene>
<dbReference type="Pfam" id="PF03781">
    <property type="entry name" value="FGE-sulfatase"/>
    <property type="match status" value="1"/>
</dbReference>
<dbReference type="AlphaFoldDB" id="A0A3B1CE48"/>
<dbReference type="Gene3D" id="3.90.1580.10">
    <property type="entry name" value="paralog of FGE (formylglycine-generating enzyme)"/>
    <property type="match status" value="1"/>
</dbReference>
<reference evidence="2" key="1">
    <citation type="submission" date="2018-06" db="EMBL/GenBank/DDBJ databases">
        <authorList>
            <person name="Zhirakovskaya E."/>
        </authorList>
    </citation>
    <scope>NUCLEOTIDE SEQUENCE</scope>
</reference>
<proteinExistence type="predicted"/>
<dbReference type="PANTHER" id="PTHR23150:SF19">
    <property type="entry name" value="FORMYLGLYCINE-GENERATING ENZYME"/>
    <property type="match status" value="1"/>
</dbReference>
<feature type="domain" description="Sulfatase-modifying factor enzyme-like" evidence="1">
    <location>
        <begin position="209"/>
        <end position="420"/>
    </location>
</feature>
<keyword evidence="2" id="KW-0808">Transferase</keyword>
<evidence type="ECO:0000259" key="1">
    <source>
        <dbReference type="Pfam" id="PF03781"/>
    </source>
</evidence>